<dbReference type="InterPro" id="IPR002937">
    <property type="entry name" value="Amino_oxidase"/>
</dbReference>
<comment type="pathway">
    <text evidence="1 5">Carotenoid biosynthesis.</text>
</comment>
<dbReference type="PANTHER" id="PTHR43734:SF3">
    <property type="entry name" value="B-CAROTENE KETOLASE"/>
    <property type="match status" value="1"/>
</dbReference>
<dbReference type="Proteomes" id="UP001165413">
    <property type="component" value="Unassembled WGS sequence"/>
</dbReference>
<gene>
    <name evidence="7" type="primary">crtI</name>
    <name evidence="7" type="ORF">NLF92_07775</name>
</gene>
<dbReference type="EMBL" id="JANATA010000012">
    <property type="protein sequence ID" value="MCP3428844.1"/>
    <property type="molecule type" value="Genomic_DNA"/>
</dbReference>
<dbReference type="InterPro" id="IPR036188">
    <property type="entry name" value="FAD/NAD-bd_sf"/>
</dbReference>
<keyword evidence="4 5" id="KW-0560">Oxidoreductase</keyword>
<evidence type="ECO:0000256" key="5">
    <source>
        <dbReference type="RuleBase" id="RU362075"/>
    </source>
</evidence>
<accession>A0AA42BLQ3</accession>
<evidence type="ECO:0000256" key="4">
    <source>
        <dbReference type="ARBA" id="ARBA00023002"/>
    </source>
</evidence>
<evidence type="ECO:0000256" key="3">
    <source>
        <dbReference type="ARBA" id="ARBA00022746"/>
    </source>
</evidence>
<proteinExistence type="inferred from homology"/>
<dbReference type="GO" id="GO:0016117">
    <property type="term" value="P:carotenoid biosynthetic process"/>
    <property type="evidence" value="ECO:0007669"/>
    <property type="project" value="UniProtKB-KW"/>
</dbReference>
<feature type="domain" description="Amine oxidase" evidence="6">
    <location>
        <begin position="12"/>
        <end position="479"/>
    </location>
</feature>
<comment type="caution">
    <text evidence="7">The sequence shown here is derived from an EMBL/GenBank/DDBJ whole genome shotgun (WGS) entry which is preliminary data.</text>
</comment>
<dbReference type="Pfam" id="PF01593">
    <property type="entry name" value="Amino_oxidase"/>
    <property type="match status" value="1"/>
</dbReference>
<evidence type="ECO:0000313" key="8">
    <source>
        <dbReference type="Proteomes" id="UP001165413"/>
    </source>
</evidence>
<keyword evidence="3 5" id="KW-0125">Carotenoid biosynthesis</keyword>
<dbReference type="AlphaFoldDB" id="A0AA42BLQ3"/>
<evidence type="ECO:0000256" key="1">
    <source>
        <dbReference type="ARBA" id="ARBA00004829"/>
    </source>
</evidence>
<dbReference type="Gene3D" id="3.50.50.60">
    <property type="entry name" value="FAD/NAD(P)-binding domain"/>
    <property type="match status" value="2"/>
</dbReference>
<dbReference type="NCBIfam" id="TIGR02734">
    <property type="entry name" value="crtI_fam"/>
    <property type="match status" value="1"/>
</dbReference>
<protein>
    <submittedName>
        <fullName evidence="7">Phytoene desaturase family protein</fullName>
        <ecNumber evidence="7">1.-.-.-</ecNumber>
    </submittedName>
</protein>
<dbReference type="GO" id="GO:0016491">
    <property type="term" value="F:oxidoreductase activity"/>
    <property type="evidence" value="ECO:0007669"/>
    <property type="project" value="UniProtKB-KW"/>
</dbReference>
<evidence type="ECO:0000313" key="7">
    <source>
        <dbReference type="EMBL" id="MCP3428844.1"/>
    </source>
</evidence>
<evidence type="ECO:0000256" key="2">
    <source>
        <dbReference type="ARBA" id="ARBA00006046"/>
    </source>
</evidence>
<keyword evidence="8" id="KW-1185">Reference proteome</keyword>
<name>A0AA42BLQ3_9ALTE</name>
<reference evidence="7" key="1">
    <citation type="submission" date="2022-07" db="EMBL/GenBank/DDBJ databases">
        <title>Characterization of the Novel Bacterium Alteromonas immobilis LMIT006 and Alteromonas gregis LMIT007.</title>
        <authorList>
            <person name="Lin X."/>
        </authorList>
    </citation>
    <scope>NUCLEOTIDE SEQUENCE</scope>
    <source>
        <strain evidence="7">LMIT007</strain>
    </source>
</reference>
<comment type="similarity">
    <text evidence="2 5">Belongs to the carotenoid/retinoid oxidoreductase family.</text>
</comment>
<dbReference type="SUPFAM" id="SSF51905">
    <property type="entry name" value="FAD/NAD(P)-binding domain"/>
    <property type="match status" value="1"/>
</dbReference>
<organism evidence="7 8">
    <name type="scientific">Opacimonas viscosa</name>
    <dbReference type="NCBI Taxonomy" id="2961944"/>
    <lineage>
        <taxon>Bacteria</taxon>
        <taxon>Pseudomonadati</taxon>
        <taxon>Pseudomonadota</taxon>
        <taxon>Gammaproteobacteria</taxon>
        <taxon>Alteromonadales</taxon>
        <taxon>Alteromonadaceae</taxon>
        <taxon>Opacimonas</taxon>
    </lineage>
</organism>
<evidence type="ECO:0000259" key="6">
    <source>
        <dbReference type="Pfam" id="PF01593"/>
    </source>
</evidence>
<dbReference type="EC" id="1.-.-.-" evidence="7"/>
<dbReference type="InterPro" id="IPR014105">
    <property type="entry name" value="Carotenoid/retinoid_OxRdtase"/>
</dbReference>
<dbReference type="PANTHER" id="PTHR43734">
    <property type="entry name" value="PHYTOENE DESATURASE"/>
    <property type="match status" value="1"/>
</dbReference>
<sequence length="506" mass="56714">MNNALVVGAGFGGIAAALRMRAKGYNVTLVDKQKQLGGRARTFEKDGYMFDAGPTVVTAPFLFDELFSLFNKRREDYIEFVPVEPWYRFEYPDGDHFNYGGTVADTLAEIERIAPNDKEGYLALLKASKAIFDIGFTELADKPFHNFSDMVAQIPQLIKLKSHKTVWQLICHHLKSDKIRQAFSIQPLLVGGNPFDTTCIYNLIHFLEREWGIHFAMGGTGAIVKGLEQLMHEEGINIELGYDVTEFEYNNQRVKAAVCVSGKRFPCDILVSNMDPSYLYAKVIPNYKQSLSAKLKTKFSKHSMGLFVLYFGTDNTYEDVAHHTIWLGQRYRELLHDIFEKKILADDFSLYVHRPTATDKSFAPEGCDSFYVLAPVPNLQGGQNWDEIGEEYAEKIITALDSSMLPGLKEHITVQFHMAPNDFVSDYNSLHGAGFSIAPSLTQSAWFRYHNKAEGLENVILTGAGTHPGAGMPGVLCSAKVIEHLVEPVHSQSTETELPLEHSHGI</sequence>
<dbReference type="RefSeq" id="WP_254100514.1">
    <property type="nucleotide sequence ID" value="NZ_JANATA010000012.1"/>
</dbReference>